<protein>
    <submittedName>
        <fullName evidence="1">Uncharacterized protein</fullName>
    </submittedName>
</protein>
<reference evidence="1 2" key="1">
    <citation type="submission" date="2021-06" db="EMBL/GenBank/DDBJ databases">
        <title>Enterococcus alishanensis sp. nov., a novel lactic acid bacterium isolated from fresh coffee beans.</title>
        <authorList>
            <person name="Chen Y.-S."/>
        </authorList>
    </citation>
    <scope>NUCLEOTIDE SEQUENCE [LARGE SCALE GENOMIC DNA]</scope>
    <source>
        <strain evidence="1 2">ALS3</strain>
    </source>
</reference>
<accession>A0ABS6TGB8</accession>
<comment type="caution">
    <text evidence="1">The sequence shown here is derived from an EMBL/GenBank/DDBJ whole genome shotgun (WGS) entry which is preliminary data.</text>
</comment>
<dbReference type="Proteomes" id="UP000774130">
    <property type="component" value="Unassembled WGS sequence"/>
</dbReference>
<proteinExistence type="predicted"/>
<keyword evidence="2" id="KW-1185">Reference proteome</keyword>
<dbReference type="RefSeq" id="WP_218327146.1">
    <property type="nucleotide sequence ID" value="NZ_JAHUZB010000006.1"/>
</dbReference>
<name>A0ABS6TGB8_9ENTE</name>
<organism evidence="1 2">
    <name type="scientific">Enterococcus alishanensis</name>
    <dbReference type="NCBI Taxonomy" id="1303817"/>
    <lineage>
        <taxon>Bacteria</taxon>
        <taxon>Bacillati</taxon>
        <taxon>Bacillota</taxon>
        <taxon>Bacilli</taxon>
        <taxon>Lactobacillales</taxon>
        <taxon>Enterococcaceae</taxon>
        <taxon>Enterococcus</taxon>
    </lineage>
</organism>
<gene>
    <name evidence="1" type="ORF">KUA55_14730</name>
</gene>
<evidence type="ECO:0000313" key="1">
    <source>
        <dbReference type="EMBL" id="MBV7391941.1"/>
    </source>
</evidence>
<sequence length="240" mass="28590">MDNWSKKITKTQNHLDRIGITTIEIHLQTDILNQAIRVKSIYDLSRLLHKQEFIYKIQYFVKPREVYVTQNHQQAIPKIYLEILTKNISEYNQAVEAFDFNLPIKVDYLCNVENKWFLYRIIHPTEFKLGGIVLQEWMGQLDQQAPQISIELACQIEAKLKSVFFSMKEEADYITTTRKNKRTKFVKEFLDDAYIDEDLKELRNFLYRSHGEIKTIDALCHMIKADHAKNNRRKTKVNFQ</sequence>
<dbReference type="EMBL" id="JAHUZB010000006">
    <property type="protein sequence ID" value="MBV7391941.1"/>
    <property type="molecule type" value="Genomic_DNA"/>
</dbReference>
<evidence type="ECO:0000313" key="2">
    <source>
        <dbReference type="Proteomes" id="UP000774130"/>
    </source>
</evidence>